<reference evidence="3" key="1">
    <citation type="journal article" date="2019" name="Int. J. Syst. Evol. Microbiol.">
        <title>The Global Catalogue of Microorganisms (GCM) 10K type strain sequencing project: providing services to taxonomists for standard genome sequencing and annotation.</title>
        <authorList>
            <consortium name="The Broad Institute Genomics Platform"/>
            <consortium name="The Broad Institute Genome Sequencing Center for Infectious Disease"/>
            <person name="Wu L."/>
            <person name="Ma J."/>
        </authorList>
    </citation>
    <scope>NUCLEOTIDE SEQUENCE [LARGE SCALE GENOMIC DNA]</scope>
    <source>
        <strain evidence="3">JCM 15974</strain>
    </source>
</reference>
<proteinExistence type="predicted"/>
<feature type="domain" description="SPOR" evidence="1">
    <location>
        <begin position="56"/>
        <end position="124"/>
    </location>
</feature>
<evidence type="ECO:0000259" key="1">
    <source>
        <dbReference type="Pfam" id="PF05036"/>
    </source>
</evidence>
<evidence type="ECO:0000313" key="3">
    <source>
        <dbReference type="Proteomes" id="UP001501758"/>
    </source>
</evidence>
<name>A0ABP3TWE9_9FLAO</name>
<dbReference type="SUPFAM" id="SSF110997">
    <property type="entry name" value="Sporulation related repeat"/>
    <property type="match status" value="1"/>
</dbReference>
<organism evidence="2 3">
    <name type="scientific">Aquimarina litoralis</name>
    <dbReference type="NCBI Taxonomy" id="584605"/>
    <lineage>
        <taxon>Bacteria</taxon>
        <taxon>Pseudomonadati</taxon>
        <taxon>Bacteroidota</taxon>
        <taxon>Flavobacteriia</taxon>
        <taxon>Flavobacteriales</taxon>
        <taxon>Flavobacteriaceae</taxon>
        <taxon>Aquimarina</taxon>
    </lineage>
</organism>
<dbReference type="InterPro" id="IPR007730">
    <property type="entry name" value="SPOR-like_dom"/>
</dbReference>
<protein>
    <recommendedName>
        <fullName evidence="1">SPOR domain-containing protein</fullName>
    </recommendedName>
</protein>
<evidence type="ECO:0000313" key="2">
    <source>
        <dbReference type="EMBL" id="GAA0717114.1"/>
    </source>
</evidence>
<keyword evidence="3" id="KW-1185">Reference proteome</keyword>
<gene>
    <name evidence="2" type="ORF">GCM10009430_13600</name>
</gene>
<dbReference type="InterPro" id="IPR036680">
    <property type="entry name" value="SPOR-like_sf"/>
</dbReference>
<dbReference type="Pfam" id="PF05036">
    <property type="entry name" value="SPOR"/>
    <property type="match status" value="1"/>
</dbReference>
<sequence length="131" mass="15092">MNFLNAQDSTNSNNPTVFTTVEIATPAEPTVTINQDPRIQQLLNIKTKMDKEGVLSENYRVQLFTGDLKEANEVQKKAETAFPQWNSEIVYETPNHKVWIGNYRSKLEMDRALKEIKKEFPTAFPFKLGRD</sequence>
<accession>A0ABP3TWE9</accession>
<comment type="caution">
    <text evidence="2">The sequence shown here is derived from an EMBL/GenBank/DDBJ whole genome shotgun (WGS) entry which is preliminary data.</text>
</comment>
<dbReference type="Proteomes" id="UP001501758">
    <property type="component" value="Unassembled WGS sequence"/>
</dbReference>
<dbReference type="EMBL" id="BAAAGE010000001">
    <property type="protein sequence ID" value="GAA0717114.1"/>
    <property type="molecule type" value="Genomic_DNA"/>
</dbReference>